<protein>
    <recommendedName>
        <fullName evidence="4">HTH La-type RNA-binding domain-containing protein</fullName>
    </recommendedName>
</protein>
<evidence type="ECO:0000256" key="2">
    <source>
        <dbReference type="PROSITE-ProRule" id="PRU00332"/>
    </source>
</evidence>
<dbReference type="AlphaFoldDB" id="R7QF72"/>
<feature type="region of interest" description="Disordered" evidence="3">
    <location>
        <begin position="295"/>
        <end position="355"/>
    </location>
</feature>
<gene>
    <name evidence="5" type="ORF">CHC_T00004785001</name>
</gene>
<proteinExistence type="predicted"/>
<dbReference type="RefSeq" id="XP_005716558.1">
    <property type="nucleotide sequence ID" value="XM_005716501.1"/>
</dbReference>
<sequence>MSFYTHTIAILMQVEFYFSPFNLPQDRHLQDIMGADGWVLLAEVCSWPRMALLGVSDPLDVARALVAFSHALEVDTSHKFIRLRSQPVYVLPDSLQSPCPPHAFHAMHPCSQPVPCIPDFQPNSAQQQGYPHNTGVPFPPQYASSTEQFIVSANVRQPHFLPPGSFPMEASQDRVNTFMPHISMHPGNSTITGNNGHLSCQHQEELERASPQAMQPTRQPLSNIMSFSSESITEGGTSPRRHGHSCPSVAECSLEKLGVDEGNTDPSAVTLQASHYLNEPVKRMHEALTIATPQMEAPRKPQSRPVPERPQQMIHPNEDLCSKPTATRVPHHRVEQRSFADQDPSRRMPPTLGHHSSIRLDHFTAHRIETHGRQSGIEVHRSSQGHYCKRRGAAIERVASDVSSDENSSTNRGHMNTSTAGVQLHTKAIQLRHEAKGRCRRSVETSVQTAPKVVYDISSWRTTQERFRSMDLDQSCSAKRKGPHRSRRWNRRDGHHDPRDRYRRAEAPKDRSPFCEADFPPLRQKAPPPQKETSAPRGCSAKGLKECTSRPYSPGVVWAKKPVSVGQNPPASHRNDTRAHQVTEGGGRRR</sequence>
<accession>R7QF72</accession>
<evidence type="ECO:0000256" key="1">
    <source>
        <dbReference type="ARBA" id="ARBA00022884"/>
    </source>
</evidence>
<dbReference type="EMBL" id="HG001800">
    <property type="protein sequence ID" value="CDF36739.1"/>
    <property type="molecule type" value="Genomic_DNA"/>
</dbReference>
<feature type="compositionally biased region" description="Basic and acidic residues" evidence="3">
    <location>
        <begin position="491"/>
        <end position="513"/>
    </location>
</feature>
<feature type="domain" description="HTH La-type RNA-binding" evidence="4">
    <location>
        <begin position="1"/>
        <end position="93"/>
    </location>
</feature>
<dbReference type="SMART" id="SM00715">
    <property type="entry name" value="LA"/>
    <property type="match status" value="1"/>
</dbReference>
<dbReference type="InterPro" id="IPR036390">
    <property type="entry name" value="WH_DNA-bd_sf"/>
</dbReference>
<dbReference type="InterPro" id="IPR036388">
    <property type="entry name" value="WH-like_DNA-bd_sf"/>
</dbReference>
<dbReference type="GO" id="GO:0003723">
    <property type="term" value="F:RNA binding"/>
    <property type="evidence" value="ECO:0007669"/>
    <property type="project" value="UniProtKB-UniRule"/>
</dbReference>
<dbReference type="OrthoDB" id="439993at2759"/>
<dbReference type="Gene3D" id="1.10.10.10">
    <property type="entry name" value="Winged helix-like DNA-binding domain superfamily/Winged helix DNA-binding domain"/>
    <property type="match status" value="1"/>
</dbReference>
<feature type="region of interest" description="Disordered" evidence="3">
    <location>
        <begin position="471"/>
        <end position="590"/>
    </location>
</feature>
<dbReference type="Proteomes" id="UP000012073">
    <property type="component" value="Unassembled WGS sequence"/>
</dbReference>
<dbReference type="GeneID" id="17324315"/>
<evidence type="ECO:0000259" key="4">
    <source>
        <dbReference type="PROSITE" id="PS50961"/>
    </source>
</evidence>
<dbReference type="KEGG" id="ccp:CHC_T00004785001"/>
<dbReference type="STRING" id="2769.R7QF72"/>
<evidence type="ECO:0000313" key="5">
    <source>
        <dbReference type="EMBL" id="CDF36739.1"/>
    </source>
</evidence>
<dbReference type="Gramene" id="CDF36739">
    <property type="protein sequence ID" value="CDF36739"/>
    <property type="gene ID" value="CHC_T00004785001"/>
</dbReference>
<dbReference type="PROSITE" id="PS50961">
    <property type="entry name" value="HTH_LA"/>
    <property type="match status" value="1"/>
</dbReference>
<name>R7QF72_CHOCR</name>
<feature type="compositionally biased region" description="Polar residues" evidence="3">
    <location>
        <begin position="401"/>
        <end position="421"/>
    </location>
</feature>
<feature type="compositionally biased region" description="Basic residues" evidence="3">
    <location>
        <begin position="478"/>
        <end position="490"/>
    </location>
</feature>
<dbReference type="SUPFAM" id="SSF46785">
    <property type="entry name" value="Winged helix' DNA-binding domain"/>
    <property type="match status" value="1"/>
</dbReference>
<dbReference type="InterPro" id="IPR006630">
    <property type="entry name" value="La_HTH"/>
</dbReference>
<keyword evidence="6" id="KW-1185">Reference proteome</keyword>
<evidence type="ECO:0000313" key="6">
    <source>
        <dbReference type="Proteomes" id="UP000012073"/>
    </source>
</evidence>
<dbReference type="Pfam" id="PF05383">
    <property type="entry name" value="La"/>
    <property type="match status" value="1"/>
</dbReference>
<keyword evidence="1 2" id="KW-0694">RNA-binding</keyword>
<dbReference type="PhylomeDB" id="R7QF72"/>
<reference evidence="6" key="1">
    <citation type="journal article" date="2013" name="Proc. Natl. Acad. Sci. U.S.A.">
        <title>Genome structure and metabolic features in the red seaweed Chondrus crispus shed light on evolution of the Archaeplastida.</title>
        <authorList>
            <person name="Collen J."/>
            <person name="Porcel B."/>
            <person name="Carre W."/>
            <person name="Ball S.G."/>
            <person name="Chaparro C."/>
            <person name="Tonon T."/>
            <person name="Barbeyron T."/>
            <person name="Michel G."/>
            <person name="Noel B."/>
            <person name="Valentin K."/>
            <person name="Elias M."/>
            <person name="Artiguenave F."/>
            <person name="Arun A."/>
            <person name="Aury J.M."/>
            <person name="Barbosa-Neto J.F."/>
            <person name="Bothwell J.H."/>
            <person name="Bouget F.Y."/>
            <person name="Brillet L."/>
            <person name="Cabello-Hurtado F."/>
            <person name="Capella-Gutierrez S."/>
            <person name="Charrier B."/>
            <person name="Cladiere L."/>
            <person name="Cock J.M."/>
            <person name="Coelho S.M."/>
            <person name="Colleoni C."/>
            <person name="Czjzek M."/>
            <person name="Da Silva C."/>
            <person name="Delage L."/>
            <person name="Denoeud F."/>
            <person name="Deschamps P."/>
            <person name="Dittami S.M."/>
            <person name="Gabaldon T."/>
            <person name="Gachon C.M."/>
            <person name="Groisillier A."/>
            <person name="Herve C."/>
            <person name="Jabbari K."/>
            <person name="Katinka M."/>
            <person name="Kloareg B."/>
            <person name="Kowalczyk N."/>
            <person name="Labadie K."/>
            <person name="Leblanc C."/>
            <person name="Lopez P.J."/>
            <person name="McLachlan D.H."/>
            <person name="Meslet-Cladiere L."/>
            <person name="Moustafa A."/>
            <person name="Nehr Z."/>
            <person name="Nyvall Collen P."/>
            <person name="Panaud O."/>
            <person name="Partensky F."/>
            <person name="Poulain J."/>
            <person name="Rensing S.A."/>
            <person name="Rousvoal S."/>
            <person name="Samson G."/>
            <person name="Symeonidi A."/>
            <person name="Weissenbach J."/>
            <person name="Zambounis A."/>
            <person name="Wincker P."/>
            <person name="Boyen C."/>
        </authorList>
    </citation>
    <scope>NUCLEOTIDE SEQUENCE [LARGE SCALE GENOMIC DNA]</scope>
    <source>
        <strain evidence="6">cv. Stackhouse</strain>
    </source>
</reference>
<organism evidence="5 6">
    <name type="scientific">Chondrus crispus</name>
    <name type="common">Carrageen Irish moss</name>
    <name type="synonym">Polymorpha crispa</name>
    <dbReference type="NCBI Taxonomy" id="2769"/>
    <lineage>
        <taxon>Eukaryota</taxon>
        <taxon>Rhodophyta</taxon>
        <taxon>Florideophyceae</taxon>
        <taxon>Rhodymeniophycidae</taxon>
        <taxon>Gigartinales</taxon>
        <taxon>Gigartinaceae</taxon>
        <taxon>Chondrus</taxon>
    </lineage>
</organism>
<feature type="compositionally biased region" description="Basic and acidic residues" evidence="3">
    <location>
        <begin position="332"/>
        <end position="346"/>
    </location>
</feature>
<evidence type="ECO:0000256" key="3">
    <source>
        <dbReference type="SAM" id="MobiDB-lite"/>
    </source>
</evidence>
<feature type="region of interest" description="Disordered" evidence="3">
    <location>
        <begin position="399"/>
        <end position="423"/>
    </location>
</feature>